<evidence type="ECO:0000256" key="4">
    <source>
        <dbReference type="ARBA" id="ARBA00010561"/>
    </source>
</evidence>
<dbReference type="InterPro" id="IPR003805">
    <property type="entry name" value="CobS"/>
</dbReference>
<evidence type="ECO:0000256" key="9">
    <source>
        <dbReference type="ARBA" id="ARBA00022679"/>
    </source>
</evidence>
<feature type="transmembrane region" description="Helical" evidence="19">
    <location>
        <begin position="208"/>
        <end position="226"/>
    </location>
</feature>
<evidence type="ECO:0000256" key="15">
    <source>
        <dbReference type="ARBA" id="ARBA00032605"/>
    </source>
</evidence>
<feature type="transmembrane region" description="Helical" evidence="19">
    <location>
        <begin position="238"/>
        <end position="258"/>
    </location>
</feature>
<evidence type="ECO:0000313" key="21">
    <source>
        <dbReference type="Proteomes" id="UP000234190"/>
    </source>
</evidence>
<evidence type="ECO:0000313" key="20">
    <source>
        <dbReference type="EMBL" id="PLC48896.1"/>
    </source>
</evidence>
<evidence type="ECO:0000256" key="14">
    <source>
        <dbReference type="ARBA" id="ARBA00025228"/>
    </source>
</evidence>
<dbReference type="GO" id="GO:0008818">
    <property type="term" value="F:cobalamin 5'-phosphate synthase activity"/>
    <property type="evidence" value="ECO:0007669"/>
    <property type="project" value="UniProtKB-UniRule"/>
</dbReference>
<evidence type="ECO:0000256" key="5">
    <source>
        <dbReference type="ARBA" id="ARBA00013200"/>
    </source>
</evidence>
<keyword evidence="12 19" id="KW-1133">Transmembrane helix</keyword>
<dbReference type="UniPathway" id="UPA00148">
    <property type="reaction ID" value="UER00238"/>
</dbReference>
<organism evidence="20 21">
    <name type="scientific">Pollutimonas subterranea</name>
    <dbReference type="NCBI Taxonomy" id="2045210"/>
    <lineage>
        <taxon>Bacteria</taxon>
        <taxon>Pseudomonadati</taxon>
        <taxon>Pseudomonadota</taxon>
        <taxon>Betaproteobacteria</taxon>
        <taxon>Burkholderiales</taxon>
        <taxon>Alcaligenaceae</taxon>
        <taxon>Pollutimonas</taxon>
    </lineage>
</organism>
<feature type="transmembrane region" description="Helical" evidence="19">
    <location>
        <begin position="183"/>
        <end position="202"/>
    </location>
</feature>
<evidence type="ECO:0000256" key="16">
    <source>
        <dbReference type="ARBA" id="ARBA00032853"/>
    </source>
</evidence>
<evidence type="ECO:0000256" key="19">
    <source>
        <dbReference type="HAMAP-Rule" id="MF_00719"/>
    </source>
</evidence>
<comment type="similarity">
    <text evidence="4 19">Belongs to the CobS family.</text>
</comment>
<dbReference type="EMBL" id="PDNW01000015">
    <property type="protein sequence ID" value="PLC48896.1"/>
    <property type="molecule type" value="Genomic_DNA"/>
</dbReference>
<dbReference type="GO" id="GO:0009236">
    <property type="term" value="P:cobalamin biosynthetic process"/>
    <property type="evidence" value="ECO:0007669"/>
    <property type="project" value="UniProtKB-UniRule"/>
</dbReference>
<comment type="caution">
    <text evidence="20">The sequence shown here is derived from an EMBL/GenBank/DDBJ whole genome shotgun (WGS) entry which is preliminary data.</text>
</comment>
<comment type="subcellular location">
    <subcellularLocation>
        <location evidence="2 19">Cell membrane</location>
        <topology evidence="2 19">Multi-pass membrane protein</topology>
    </subcellularLocation>
</comment>
<comment type="catalytic activity">
    <reaction evidence="18 19">
        <text>alpha-ribazole 5'-phosphate + adenosylcob(III)inamide-GDP = adenosylcob(III)alamin 5'-phosphate + GMP + H(+)</text>
        <dbReference type="Rhea" id="RHEA:23560"/>
        <dbReference type="ChEBI" id="CHEBI:15378"/>
        <dbReference type="ChEBI" id="CHEBI:57918"/>
        <dbReference type="ChEBI" id="CHEBI:58115"/>
        <dbReference type="ChEBI" id="CHEBI:60487"/>
        <dbReference type="ChEBI" id="CHEBI:60493"/>
        <dbReference type="EC" id="2.7.8.26"/>
    </reaction>
</comment>
<evidence type="ECO:0000256" key="8">
    <source>
        <dbReference type="ARBA" id="ARBA00022573"/>
    </source>
</evidence>
<comment type="catalytic activity">
    <reaction evidence="17 19">
        <text>alpha-ribazole + adenosylcob(III)inamide-GDP = adenosylcob(III)alamin + GMP + H(+)</text>
        <dbReference type="Rhea" id="RHEA:16049"/>
        <dbReference type="ChEBI" id="CHEBI:10329"/>
        <dbReference type="ChEBI" id="CHEBI:15378"/>
        <dbReference type="ChEBI" id="CHEBI:18408"/>
        <dbReference type="ChEBI" id="CHEBI:58115"/>
        <dbReference type="ChEBI" id="CHEBI:60487"/>
        <dbReference type="EC" id="2.7.8.26"/>
    </reaction>
</comment>
<dbReference type="OrthoDB" id="9794626at2"/>
<keyword evidence="13 19" id="KW-0472">Membrane</keyword>
<evidence type="ECO:0000256" key="18">
    <source>
        <dbReference type="ARBA" id="ARBA00049504"/>
    </source>
</evidence>
<evidence type="ECO:0000256" key="13">
    <source>
        <dbReference type="ARBA" id="ARBA00023136"/>
    </source>
</evidence>
<protein>
    <recommendedName>
        <fullName evidence="6 19">Adenosylcobinamide-GDP ribazoletransferase</fullName>
        <ecNumber evidence="5 19">2.7.8.26</ecNumber>
    </recommendedName>
    <alternativeName>
        <fullName evidence="16 19">Cobalamin synthase</fullName>
    </alternativeName>
    <alternativeName>
        <fullName evidence="15 19">Cobalamin-5'-phosphate synthase</fullName>
    </alternativeName>
</protein>
<feature type="transmembrane region" description="Helical" evidence="19">
    <location>
        <begin position="113"/>
        <end position="133"/>
    </location>
</feature>
<evidence type="ECO:0000256" key="12">
    <source>
        <dbReference type="ARBA" id="ARBA00022989"/>
    </source>
</evidence>
<dbReference type="AlphaFoldDB" id="A0A2N4U1L1"/>
<evidence type="ECO:0000256" key="6">
    <source>
        <dbReference type="ARBA" id="ARBA00015850"/>
    </source>
</evidence>
<keyword evidence="8 19" id="KW-0169">Cobalamin biosynthesis</keyword>
<sequence length="263" mass="28244">MAATVHQSRLFFIALQFFTRIPIPGWVGYEPAWLQHASRYYPLVGLVVAAVTGSVYFLSALILPSAIAVLLSTIAGIYLTGAFHEDGFADVCDGFGGGYTRQRVLEIMKDSRVGAYGAIGIGLLLLLKCAILAHLQFQAVIAALFIAHPLSRLFSAVLIWRMEYARDEGKAKPLAQSMTAPEITIAAMTTLLPLAAIALGGWIPWPAILTGIAAGALATAWLARYFQRRIGGFTGDCLGAVQQLSEVGIYLGILAFIYSSTPH</sequence>
<evidence type="ECO:0000256" key="7">
    <source>
        <dbReference type="ARBA" id="ARBA00022475"/>
    </source>
</evidence>
<dbReference type="Proteomes" id="UP000234190">
    <property type="component" value="Unassembled WGS sequence"/>
</dbReference>
<feature type="transmembrane region" description="Helical" evidence="19">
    <location>
        <begin position="40"/>
        <end position="63"/>
    </location>
</feature>
<dbReference type="NCBIfam" id="NF001277">
    <property type="entry name" value="PRK00235.1-3"/>
    <property type="match status" value="1"/>
</dbReference>
<keyword evidence="9 19" id="KW-0808">Transferase</keyword>
<dbReference type="HAMAP" id="MF_00719">
    <property type="entry name" value="CobS"/>
    <property type="match status" value="1"/>
</dbReference>
<reference evidence="20 21" key="1">
    <citation type="submission" date="2017-10" db="EMBL/GenBank/DDBJ databases">
        <title>Two draft genome sequences of Pusillimonas sp. strains isolated from a nitrate- and radionuclide-contaminated groundwater in Russia.</title>
        <authorList>
            <person name="Grouzdev D.S."/>
            <person name="Tourova T.P."/>
            <person name="Goeva M.A."/>
            <person name="Babich T.L."/>
            <person name="Sokolova D.S."/>
            <person name="Abdullin R."/>
            <person name="Poltaraus A.B."/>
            <person name="Toshchakov S.V."/>
            <person name="Nazina T.N."/>
        </authorList>
    </citation>
    <scope>NUCLEOTIDE SEQUENCE [LARGE SCALE GENOMIC DNA]</scope>
    <source>
        <strain evidence="20 21">JR1/69-3-13</strain>
    </source>
</reference>
<accession>A0A2N4U1L1</accession>
<comment type="function">
    <text evidence="14 19">Joins adenosylcobinamide-GDP and alpha-ribazole to generate adenosylcobalamin (Ado-cobalamin). Also synthesizes adenosylcobalamin 5'-phosphate from adenosylcobinamide-GDP and alpha-ribazole 5'-phosphate.</text>
</comment>
<evidence type="ECO:0000256" key="3">
    <source>
        <dbReference type="ARBA" id="ARBA00004663"/>
    </source>
</evidence>
<dbReference type="EC" id="2.7.8.26" evidence="5 19"/>
<dbReference type="Pfam" id="PF02654">
    <property type="entry name" value="CobS"/>
    <property type="match status" value="1"/>
</dbReference>
<keyword evidence="21" id="KW-1185">Reference proteome</keyword>
<comment type="cofactor">
    <cofactor evidence="1 19">
        <name>Mg(2+)</name>
        <dbReference type="ChEBI" id="CHEBI:18420"/>
    </cofactor>
</comment>
<dbReference type="PANTHER" id="PTHR34148:SF1">
    <property type="entry name" value="ADENOSYLCOBINAMIDE-GDP RIBAZOLETRANSFERASE"/>
    <property type="match status" value="1"/>
</dbReference>
<evidence type="ECO:0000256" key="11">
    <source>
        <dbReference type="ARBA" id="ARBA00022842"/>
    </source>
</evidence>
<feature type="transmembrane region" description="Helical" evidence="19">
    <location>
        <begin position="139"/>
        <end position="162"/>
    </location>
</feature>
<dbReference type="PANTHER" id="PTHR34148">
    <property type="entry name" value="ADENOSYLCOBINAMIDE-GDP RIBAZOLETRANSFERASE"/>
    <property type="match status" value="1"/>
</dbReference>
<dbReference type="GO" id="GO:0051073">
    <property type="term" value="F:adenosylcobinamide-GDP ribazoletransferase activity"/>
    <property type="evidence" value="ECO:0007669"/>
    <property type="project" value="UniProtKB-UniRule"/>
</dbReference>
<dbReference type="NCBIfam" id="TIGR00317">
    <property type="entry name" value="cobS"/>
    <property type="match status" value="1"/>
</dbReference>
<evidence type="ECO:0000256" key="10">
    <source>
        <dbReference type="ARBA" id="ARBA00022692"/>
    </source>
</evidence>
<keyword evidence="7 19" id="KW-1003">Cell membrane</keyword>
<proteinExistence type="inferred from homology"/>
<gene>
    <name evidence="19" type="primary">cobS</name>
    <name evidence="20" type="ORF">CR159_15925</name>
</gene>
<comment type="pathway">
    <text evidence="3 19">Cofactor biosynthesis; adenosylcobalamin biosynthesis; adenosylcobalamin from cob(II)yrinate a,c-diamide: step 7/7.</text>
</comment>
<evidence type="ECO:0000256" key="17">
    <source>
        <dbReference type="ARBA" id="ARBA00048623"/>
    </source>
</evidence>
<keyword evidence="10 19" id="KW-0812">Transmembrane</keyword>
<name>A0A2N4U1L1_9BURK</name>
<evidence type="ECO:0000256" key="2">
    <source>
        <dbReference type="ARBA" id="ARBA00004651"/>
    </source>
</evidence>
<dbReference type="GO" id="GO:0005886">
    <property type="term" value="C:plasma membrane"/>
    <property type="evidence" value="ECO:0007669"/>
    <property type="project" value="UniProtKB-SubCell"/>
</dbReference>
<evidence type="ECO:0000256" key="1">
    <source>
        <dbReference type="ARBA" id="ARBA00001946"/>
    </source>
</evidence>
<keyword evidence="11 19" id="KW-0460">Magnesium</keyword>